<organism evidence="1">
    <name type="scientific">Arundo donax</name>
    <name type="common">Giant reed</name>
    <name type="synonym">Donax arundinaceus</name>
    <dbReference type="NCBI Taxonomy" id="35708"/>
    <lineage>
        <taxon>Eukaryota</taxon>
        <taxon>Viridiplantae</taxon>
        <taxon>Streptophyta</taxon>
        <taxon>Embryophyta</taxon>
        <taxon>Tracheophyta</taxon>
        <taxon>Spermatophyta</taxon>
        <taxon>Magnoliopsida</taxon>
        <taxon>Liliopsida</taxon>
        <taxon>Poales</taxon>
        <taxon>Poaceae</taxon>
        <taxon>PACMAD clade</taxon>
        <taxon>Arundinoideae</taxon>
        <taxon>Arundineae</taxon>
        <taxon>Arundo</taxon>
    </lineage>
</organism>
<evidence type="ECO:0000313" key="1">
    <source>
        <dbReference type="EMBL" id="JAD24047.1"/>
    </source>
</evidence>
<dbReference type="EMBL" id="GBRH01273848">
    <property type="protein sequence ID" value="JAD24047.1"/>
    <property type="molecule type" value="Transcribed_RNA"/>
</dbReference>
<dbReference type="AlphaFoldDB" id="A0A0A8YN48"/>
<accession>A0A0A8YN48</accession>
<protein>
    <submittedName>
        <fullName evidence="1">Uncharacterized protein</fullName>
    </submittedName>
</protein>
<sequence>MFTFKLVHDLSDCSCNSLVKVFFDGIA</sequence>
<proteinExistence type="predicted"/>
<reference evidence="1" key="1">
    <citation type="submission" date="2014-09" db="EMBL/GenBank/DDBJ databases">
        <authorList>
            <person name="Magalhaes I.L.F."/>
            <person name="Oliveira U."/>
            <person name="Santos F.R."/>
            <person name="Vidigal T.H.D.A."/>
            <person name="Brescovit A.D."/>
            <person name="Santos A.J."/>
        </authorList>
    </citation>
    <scope>NUCLEOTIDE SEQUENCE</scope>
    <source>
        <tissue evidence="1">Shoot tissue taken approximately 20 cm above the soil surface</tissue>
    </source>
</reference>
<name>A0A0A8YN48_ARUDO</name>
<reference evidence="1" key="2">
    <citation type="journal article" date="2015" name="Data Brief">
        <title>Shoot transcriptome of the giant reed, Arundo donax.</title>
        <authorList>
            <person name="Barrero R.A."/>
            <person name="Guerrero F.D."/>
            <person name="Moolhuijzen P."/>
            <person name="Goolsby J.A."/>
            <person name="Tidwell J."/>
            <person name="Bellgard S.E."/>
            <person name="Bellgard M.I."/>
        </authorList>
    </citation>
    <scope>NUCLEOTIDE SEQUENCE</scope>
    <source>
        <tissue evidence="1">Shoot tissue taken approximately 20 cm above the soil surface</tissue>
    </source>
</reference>